<dbReference type="GO" id="GO:0016740">
    <property type="term" value="F:transferase activity"/>
    <property type="evidence" value="ECO:0007669"/>
    <property type="project" value="UniProtKB-UniRule"/>
</dbReference>
<feature type="transmembrane region" description="Helical" evidence="9">
    <location>
        <begin position="259"/>
        <end position="281"/>
    </location>
</feature>
<protein>
    <submittedName>
        <fullName evidence="12">Fused MFS/spermidine synthase</fullName>
    </submittedName>
</protein>
<dbReference type="SUPFAM" id="SSF103473">
    <property type="entry name" value="MFS general substrate transporter"/>
    <property type="match status" value="1"/>
</dbReference>
<accession>A0A956NHE6</accession>
<evidence type="ECO:0000256" key="9">
    <source>
        <dbReference type="SAM" id="Phobius"/>
    </source>
</evidence>
<evidence type="ECO:0000256" key="2">
    <source>
        <dbReference type="ARBA" id="ARBA00022679"/>
    </source>
</evidence>
<gene>
    <name evidence="12" type="ORF">KDA27_27050</name>
</gene>
<dbReference type="NCBIfam" id="NF037959">
    <property type="entry name" value="MFS_SpdSyn"/>
    <property type="match status" value="2"/>
</dbReference>
<feature type="region of interest" description="Disordered" evidence="8">
    <location>
        <begin position="224"/>
        <end position="250"/>
    </location>
</feature>
<dbReference type="EMBL" id="JAGQHS010000361">
    <property type="protein sequence ID" value="MCA9759482.1"/>
    <property type="molecule type" value="Genomic_DNA"/>
</dbReference>
<keyword evidence="3 9" id="KW-0812">Transmembrane</keyword>
<dbReference type="InterPro" id="IPR030374">
    <property type="entry name" value="PABS"/>
</dbReference>
<feature type="transmembrane region" description="Helical" evidence="9">
    <location>
        <begin position="468"/>
        <end position="486"/>
    </location>
</feature>
<feature type="transmembrane region" description="Helical" evidence="9">
    <location>
        <begin position="194"/>
        <end position="213"/>
    </location>
</feature>
<evidence type="ECO:0000313" key="12">
    <source>
        <dbReference type="EMBL" id="MCA9759482.1"/>
    </source>
</evidence>
<feature type="domain" description="Major facilitator superfamily (MFS) profile" evidence="10">
    <location>
        <begin position="1"/>
        <end position="464"/>
    </location>
</feature>
<dbReference type="SUPFAM" id="SSF53335">
    <property type="entry name" value="S-adenosyl-L-methionine-dependent methyltransferases"/>
    <property type="match status" value="1"/>
</dbReference>
<dbReference type="InterPro" id="IPR029063">
    <property type="entry name" value="SAM-dependent_MTases_sf"/>
</dbReference>
<feature type="domain" description="PABS" evidence="11">
    <location>
        <begin position="488"/>
        <end position="730"/>
    </location>
</feature>
<evidence type="ECO:0000256" key="8">
    <source>
        <dbReference type="SAM" id="MobiDB-lite"/>
    </source>
</evidence>
<feature type="transmembrane region" description="Helical" evidence="9">
    <location>
        <begin position="42"/>
        <end position="69"/>
    </location>
</feature>
<feature type="transmembrane region" description="Helical" evidence="9">
    <location>
        <begin position="122"/>
        <end position="154"/>
    </location>
</feature>
<feature type="transmembrane region" description="Helical" evidence="9">
    <location>
        <begin position="166"/>
        <end position="188"/>
    </location>
</feature>
<proteinExistence type="inferred from homology"/>
<dbReference type="Pfam" id="PF01564">
    <property type="entry name" value="Spermine_synth"/>
    <property type="match status" value="1"/>
</dbReference>
<keyword evidence="6 9" id="KW-0472">Membrane</keyword>
<feature type="compositionally biased region" description="Basic and acidic residues" evidence="8">
    <location>
        <begin position="238"/>
        <end position="247"/>
    </location>
</feature>
<evidence type="ECO:0000256" key="1">
    <source>
        <dbReference type="ARBA" id="ARBA00007867"/>
    </source>
</evidence>
<comment type="caution">
    <text evidence="12">The sequence shown here is derived from an EMBL/GenBank/DDBJ whole genome shotgun (WGS) entry which is preliminary data.</text>
</comment>
<dbReference type="Gene3D" id="1.20.1250.20">
    <property type="entry name" value="MFS general substrate transporter like domains"/>
    <property type="match status" value="2"/>
</dbReference>
<evidence type="ECO:0000256" key="5">
    <source>
        <dbReference type="ARBA" id="ARBA00023115"/>
    </source>
</evidence>
<dbReference type="InterPro" id="IPR020846">
    <property type="entry name" value="MFS_dom"/>
</dbReference>
<feature type="transmembrane region" description="Helical" evidence="9">
    <location>
        <begin position="437"/>
        <end position="456"/>
    </location>
</feature>
<dbReference type="Gene3D" id="3.40.50.150">
    <property type="entry name" value="Vaccinia Virus protein VP39"/>
    <property type="match status" value="1"/>
</dbReference>
<evidence type="ECO:0000256" key="7">
    <source>
        <dbReference type="PROSITE-ProRule" id="PRU00354"/>
    </source>
</evidence>
<dbReference type="InterPro" id="IPR011701">
    <property type="entry name" value="MFS"/>
</dbReference>
<keyword evidence="2 7" id="KW-0808">Transferase</keyword>
<dbReference type="PANTHER" id="PTHR43317">
    <property type="entry name" value="THERMOSPERMINE SYNTHASE ACAULIS5"/>
    <property type="match status" value="1"/>
</dbReference>
<evidence type="ECO:0000256" key="4">
    <source>
        <dbReference type="ARBA" id="ARBA00022989"/>
    </source>
</evidence>
<comment type="similarity">
    <text evidence="1">Belongs to the spermidine/spermine synthase family.</text>
</comment>
<evidence type="ECO:0000256" key="3">
    <source>
        <dbReference type="ARBA" id="ARBA00022692"/>
    </source>
</evidence>
<sequence length="823" mass="87235">MKGVVFGRGELPRWMHPALVVVFTLSGASALAYQVLWTRQLGFVLGGSAVAVSTVLAVFFAGLGLGSFLGGRIADRLHNPLAAYGVAELTIAAAALATPFLLSASGAVYLGLYRALGDAPGLVLFGRVLATTVILIVPTTMMGATLPLISRFYVRRVDRLGRGLGLLYGVNTLGGMIGAGIVGYVSILEFGVRNSFYLAVAANVLAAFTALLLSRGHGLVEGDTEAAGPGDAAVSGGRTKETGRATRSDSGLGANDPGLLRLCSLGFFISGFTSIAYEVLWTRALNFAIGNSVYAFTTILVVFLAGLVPGAFLAGRLADRTRSPFRALAIVQLLTSASVLLLFSQAGKLPGLSVYLFSKLGAGTLGTDILTKVLPAGVALFVPALIIGLTFPLILKVVTDRIEWLGRRVGTFYAINTLGGILGSVTAGFVLLPSVGLSRGIILVAAINALMGGLFLRRAESARARRIALPVGLVLMLVLVVVAITIRPVPFIRYTTLGRGDDVEILYHEEGHTATVAVTERPSDSGKDRFLWINLLGASVTDAEYHHQQYYTLIALYPAALHPSPTKVFVAGLASGVTAGAAALDARTESVTCVEISPEVIRAADLFSYYNFDVMDDPKVSVLADDARAYLGTTEDRYDVLITDVFISAVTGTSALYSREYFELCLSRLAPGGIMSVGGGALRDTDQTVARTFAEVFPYVAVFVVDDRSAYNRTFLIGSREPLDFRRSSIDAACSQPRVAAEWYRYGVGGSSELISTYLCDRETALEFLAKAAVCTDDLPIIDFGSVAWAEGFLPTRETRGGPGLQMLLRRAGGTRAIPFLKP</sequence>
<dbReference type="AlphaFoldDB" id="A0A956NHE6"/>
<evidence type="ECO:0000313" key="13">
    <source>
        <dbReference type="Proteomes" id="UP000739538"/>
    </source>
</evidence>
<dbReference type="PROSITE" id="PS50850">
    <property type="entry name" value="MFS"/>
    <property type="match status" value="1"/>
</dbReference>
<feature type="transmembrane region" description="Helical" evidence="9">
    <location>
        <begin position="81"/>
        <end position="102"/>
    </location>
</feature>
<dbReference type="Pfam" id="PF07690">
    <property type="entry name" value="MFS_1"/>
    <property type="match status" value="1"/>
</dbReference>
<dbReference type="PANTHER" id="PTHR43317:SF1">
    <property type="entry name" value="THERMOSPERMINE SYNTHASE ACAULIS5"/>
    <property type="match status" value="1"/>
</dbReference>
<dbReference type="Proteomes" id="UP000739538">
    <property type="component" value="Unassembled WGS sequence"/>
</dbReference>
<dbReference type="GO" id="GO:0006596">
    <property type="term" value="P:polyamine biosynthetic process"/>
    <property type="evidence" value="ECO:0007669"/>
    <property type="project" value="UniProtKB-UniRule"/>
</dbReference>
<feature type="transmembrane region" description="Helical" evidence="9">
    <location>
        <begin position="373"/>
        <end position="398"/>
    </location>
</feature>
<keyword evidence="5 7" id="KW-0620">Polyamine biosynthesis</keyword>
<reference evidence="12" key="2">
    <citation type="journal article" date="2021" name="Microbiome">
        <title>Successional dynamics and alternative stable states in a saline activated sludge microbial community over 9 years.</title>
        <authorList>
            <person name="Wang Y."/>
            <person name="Ye J."/>
            <person name="Ju F."/>
            <person name="Liu L."/>
            <person name="Boyd J.A."/>
            <person name="Deng Y."/>
            <person name="Parks D.H."/>
            <person name="Jiang X."/>
            <person name="Yin X."/>
            <person name="Woodcroft B.J."/>
            <person name="Tyson G.W."/>
            <person name="Hugenholtz P."/>
            <person name="Polz M.F."/>
            <person name="Zhang T."/>
        </authorList>
    </citation>
    <scope>NUCLEOTIDE SEQUENCE</scope>
    <source>
        <strain evidence="12">HKST-UBA02</strain>
    </source>
</reference>
<dbReference type="InterPro" id="IPR036259">
    <property type="entry name" value="MFS_trans_sf"/>
</dbReference>
<reference evidence="12" key="1">
    <citation type="submission" date="2020-04" db="EMBL/GenBank/DDBJ databases">
        <authorList>
            <person name="Zhang T."/>
        </authorList>
    </citation>
    <scope>NUCLEOTIDE SEQUENCE</scope>
    <source>
        <strain evidence="12">HKST-UBA02</strain>
    </source>
</reference>
<feature type="transmembrane region" description="Helical" evidence="9">
    <location>
        <begin position="327"/>
        <end position="346"/>
    </location>
</feature>
<evidence type="ECO:0000259" key="11">
    <source>
        <dbReference type="PROSITE" id="PS51006"/>
    </source>
</evidence>
<feature type="transmembrane region" description="Helical" evidence="9">
    <location>
        <begin position="410"/>
        <end position="431"/>
    </location>
</feature>
<dbReference type="PROSITE" id="PS51006">
    <property type="entry name" value="PABS_2"/>
    <property type="match status" value="1"/>
</dbReference>
<evidence type="ECO:0000259" key="10">
    <source>
        <dbReference type="PROSITE" id="PS50850"/>
    </source>
</evidence>
<dbReference type="CDD" id="cd02440">
    <property type="entry name" value="AdoMet_MTases"/>
    <property type="match status" value="1"/>
</dbReference>
<feature type="active site" description="Proton acceptor" evidence="7">
    <location>
        <position position="644"/>
    </location>
</feature>
<name>A0A956NHE6_UNCEI</name>
<dbReference type="GO" id="GO:0022857">
    <property type="term" value="F:transmembrane transporter activity"/>
    <property type="evidence" value="ECO:0007669"/>
    <property type="project" value="InterPro"/>
</dbReference>
<feature type="transmembrane region" description="Helical" evidence="9">
    <location>
        <begin position="293"/>
        <end position="315"/>
    </location>
</feature>
<evidence type="ECO:0000256" key="6">
    <source>
        <dbReference type="ARBA" id="ARBA00023136"/>
    </source>
</evidence>
<organism evidence="12 13">
    <name type="scientific">Eiseniibacteriota bacterium</name>
    <dbReference type="NCBI Taxonomy" id="2212470"/>
    <lineage>
        <taxon>Bacteria</taxon>
        <taxon>Candidatus Eiseniibacteriota</taxon>
    </lineage>
</organism>
<keyword evidence="4 9" id="KW-1133">Transmembrane helix</keyword>